<accession>A0A2Z2KNU6</accession>
<dbReference type="KEGG" id="pdh:B9T62_34030"/>
<dbReference type="Pfam" id="PF01522">
    <property type="entry name" value="Polysacc_deac_1"/>
    <property type="match status" value="1"/>
</dbReference>
<dbReference type="AlphaFoldDB" id="A0A2Z2KNU6"/>
<dbReference type="InterPro" id="IPR002509">
    <property type="entry name" value="NODB_dom"/>
</dbReference>
<dbReference type="PROSITE" id="PS51677">
    <property type="entry name" value="NODB"/>
    <property type="match status" value="1"/>
</dbReference>
<dbReference type="GO" id="GO:0016810">
    <property type="term" value="F:hydrolase activity, acting on carbon-nitrogen (but not peptide) bonds"/>
    <property type="evidence" value="ECO:0007669"/>
    <property type="project" value="InterPro"/>
</dbReference>
<sequence length="410" mass="45762">MKIHKAYYLLLIALLLLISAVIYYMRQDSGIQITGMNGQTITAGGAVLSLDNEVLVPKELAEQVLDTKIGLAQQPPLPEGIYYRNDVAVLMYHQLTGEPGQHPGLLTAGQFEHQLSLLKQGGFKVITMEQYRRFKLEQGPIPDNAVLLTFDDGYESFYTVAFPILQKYGYTAVNFVIVSDIDHPDRHQAPKLTWEQMREMKRSGMGFYNHTYDLHHYAAVDAGGVMRPAASSLLYIADENRNEINEEYYSRVTADLALAERRLKEELDNEDSALAFPYGSFNERLLKASEQVGIPLTFNIHEGMNSAMDASVCRINAGGRGLAGALSIERLKHLKPPMELTVDNRIIPLSKVRLEQEQEQEQDRLMIPLARLCQALGIEIVIDRPARTVKLTRDAGGPTDSPVCAVIGVC</sequence>
<evidence type="ECO:0000313" key="5">
    <source>
        <dbReference type="EMBL" id="ASA25313.1"/>
    </source>
</evidence>
<dbReference type="PANTHER" id="PTHR34216:SF3">
    <property type="entry name" value="POLY-BETA-1,6-N-ACETYL-D-GLUCOSAMINE N-DEACETYLASE"/>
    <property type="match status" value="1"/>
</dbReference>
<comment type="subcellular location">
    <subcellularLocation>
        <location evidence="1">Secreted</location>
    </subcellularLocation>
</comment>
<dbReference type="EMBL" id="CP021780">
    <property type="protein sequence ID" value="ASA25313.1"/>
    <property type="molecule type" value="Genomic_DNA"/>
</dbReference>
<dbReference type="InterPro" id="IPR011330">
    <property type="entry name" value="Glyco_hydro/deAcase_b/a-brl"/>
</dbReference>
<evidence type="ECO:0000256" key="3">
    <source>
        <dbReference type="SAM" id="Phobius"/>
    </source>
</evidence>
<dbReference type="OrthoDB" id="9778320at2"/>
<evidence type="ECO:0000259" key="4">
    <source>
        <dbReference type="PROSITE" id="PS51677"/>
    </source>
</evidence>
<gene>
    <name evidence="5" type="ORF">B9T62_34030</name>
</gene>
<dbReference type="SUPFAM" id="SSF88713">
    <property type="entry name" value="Glycoside hydrolase/deacetylase"/>
    <property type="match status" value="1"/>
</dbReference>
<dbReference type="GO" id="GO:0005576">
    <property type="term" value="C:extracellular region"/>
    <property type="evidence" value="ECO:0007669"/>
    <property type="project" value="UniProtKB-SubCell"/>
</dbReference>
<feature type="transmembrane region" description="Helical" evidence="3">
    <location>
        <begin position="7"/>
        <end position="25"/>
    </location>
</feature>
<dbReference type="PANTHER" id="PTHR34216">
    <property type="match status" value="1"/>
</dbReference>
<reference evidence="5 6" key="1">
    <citation type="submission" date="2017-06" db="EMBL/GenBank/DDBJ databases">
        <title>Complete genome sequence of Paenibacillus donghaensis KCTC 13049T isolated from East Sea sediment, South Korea.</title>
        <authorList>
            <person name="Jung B.K."/>
            <person name="Hong S.-J."/>
            <person name="Shin J.-H."/>
        </authorList>
    </citation>
    <scope>NUCLEOTIDE SEQUENCE [LARGE SCALE GENOMIC DNA]</scope>
    <source>
        <strain evidence="5 6">KCTC 13049</strain>
    </source>
</reference>
<dbReference type="Proteomes" id="UP000249890">
    <property type="component" value="Chromosome"/>
</dbReference>
<keyword evidence="3" id="KW-0472">Membrane</keyword>
<feature type="domain" description="NodB homology" evidence="4">
    <location>
        <begin position="144"/>
        <end position="410"/>
    </location>
</feature>
<keyword evidence="3" id="KW-0812">Transmembrane</keyword>
<protein>
    <recommendedName>
        <fullName evidence="4">NodB homology domain-containing protein</fullName>
    </recommendedName>
</protein>
<evidence type="ECO:0000256" key="1">
    <source>
        <dbReference type="ARBA" id="ARBA00004613"/>
    </source>
</evidence>
<dbReference type="RefSeq" id="WP_087919277.1">
    <property type="nucleotide sequence ID" value="NZ_CP021780.1"/>
</dbReference>
<evidence type="ECO:0000256" key="2">
    <source>
        <dbReference type="ARBA" id="ARBA00022729"/>
    </source>
</evidence>
<evidence type="ECO:0000313" key="6">
    <source>
        <dbReference type="Proteomes" id="UP000249890"/>
    </source>
</evidence>
<keyword evidence="3" id="KW-1133">Transmembrane helix</keyword>
<dbReference type="GO" id="GO:0005975">
    <property type="term" value="P:carbohydrate metabolic process"/>
    <property type="evidence" value="ECO:0007669"/>
    <property type="project" value="InterPro"/>
</dbReference>
<keyword evidence="2" id="KW-0732">Signal</keyword>
<dbReference type="Gene3D" id="3.20.20.370">
    <property type="entry name" value="Glycoside hydrolase/deacetylase"/>
    <property type="match status" value="1"/>
</dbReference>
<proteinExistence type="predicted"/>
<organism evidence="5 6">
    <name type="scientific">Paenibacillus donghaensis</name>
    <dbReference type="NCBI Taxonomy" id="414771"/>
    <lineage>
        <taxon>Bacteria</taxon>
        <taxon>Bacillati</taxon>
        <taxon>Bacillota</taxon>
        <taxon>Bacilli</taxon>
        <taxon>Bacillales</taxon>
        <taxon>Paenibacillaceae</taxon>
        <taxon>Paenibacillus</taxon>
    </lineage>
</organism>
<dbReference type="InterPro" id="IPR051398">
    <property type="entry name" value="Polysacch_Deacetylase"/>
</dbReference>
<name>A0A2Z2KNU6_9BACL</name>
<keyword evidence="6" id="KW-1185">Reference proteome</keyword>